<dbReference type="EMBL" id="SDGY01000008">
    <property type="protein sequence ID" value="TYC46129.1"/>
    <property type="molecule type" value="Genomic_DNA"/>
</dbReference>
<reference evidence="3 4" key="1">
    <citation type="submission" date="2019-01" db="EMBL/GenBank/DDBJ databases">
        <title>Leuconostoc litchii sp. nov., a novel lactic acid bacterium isolated from lychee.</title>
        <authorList>
            <person name="Wang L.-T."/>
        </authorList>
    </citation>
    <scope>NUCLEOTIDE SEQUENCE [LARGE SCALE GENOMIC DNA]</scope>
    <source>
        <strain evidence="3 4">MB7</strain>
    </source>
</reference>
<dbReference type="InterPro" id="IPR031165">
    <property type="entry name" value="GNAT_YJDJ"/>
</dbReference>
<feature type="domain" description="N-acetyltransferase" evidence="2">
    <location>
        <begin position="4"/>
        <end position="92"/>
    </location>
</feature>
<feature type="domain" description="N-acetyltransferase" evidence="1">
    <location>
        <begin position="1"/>
        <end position="95"/>
    </location>
</feature>
<name>A0A6P2CL36_9LACO</name>
<comment type="caution">
    <text evidence="3">The sequence shown here is derived from an EMBL/GenBank/DDBJ whole genome shotgun (WGS) entry which is preliminary data.</text>
</comment>
<dbReference type="RefSeq" id="WP_148606631.1">
    <property type="nucleotide sequence ID" value="NZ_BSUV01000001.1"/>
</dbReference>
<dbReference type="Proteomes" id="UP000442244">
    <property type="component" value="Unassembled WGS sequence"/>
</dbReference>
<dbReference type="Gene3D" id="3.40.630.30">
    <property type="match status" value="1"/>
</dbReference>
<dbReference type="PANTHER" id="PTHR31435:SF10">
    <property type="entry name" value="BSR4717 PROTEIN"/>
    <property type="match status" value="1"/>
</dbReference>
<dbReference type="OrthoDB" id="9793389at2"/>
<evidence type="ECO:0000313" key="3">
    <source>
        <dbReference type="EMBL" id="TYC46129.1"/>
    </source>
</evidence>
<keyword evidence="3" id="KW-0808">Transferase</keyword>
<dbReference type="CDD" id="cd04301">
    <property type="entry name" value="NAT_SF"/>
    <property type="match status" value="1"/>
</dbReference>
<evidence type="ECO:0000259" key="1">
    <source>
        <dbReference type="PROSITE" id="PS51186"/>
    </source>
</evidence>
<dbReference type="PROSITE" id="PS51729">
    <property type="entry name" value="GNAT_YJDJ"/>
    <property type="match status" value="1"/>
</dbReference>
<dbReference type="PROSITE" id="PS51186">
    <property type="entry name" value="GNAT"/>
    <property type="match status" value="1"/>
</dbReference>
<dbReference type="InterPro" id="IPR016181">
    <property type="entry name" value="Acyl_CoA_acyltransferase"/>
</dbReference>
<accession>A0A6P2CL36</accession>
<evidence type="ECO:0000259" key="2">
    <source>
        <dbReference type="PROSITE" id="PS51729"/>
    </source>
</evidence>
<protein>
    <submittedName>
        <fullName evidence="3">N-acetyltransferase</fullName>
    </submittedName>
</protein>
<sequence>MIMEFQHEDGRYFLEKNDKVVAQITYTIINDGKTYSINSTVVDASLRGQGIAKKLLDTVVANARAKNMTIKPVCPYVKEAFLRYPHIYQEIEYKS</sequence>
<dbReference type="GO" id="GO:0016747">
    <property type="term" value="F:acyltransferase activity, transferring groups other than amino-acyl groups"/>
    <property type="evidence" value="ECO:0007669"/>
    <property type="project" value="InterPro"/>
</dbReference>
<evidence type="ECO:0000313" key="4">
    <source>
        <dbReference type="Proteomes" id="UP000442244"/>
    </source>
</evidence>
<dbReference type="InterPro" id="IPR045057">
    <property type="entry name" value="Gcn5-rel_NAT"/>
</dbReference>
<gene>
    <name evidence="3" type="ORF">ESZ47_08850</name>
</gene>
<dbReference type="PANTHER" id="PTHR31435">
    <property type="entry name" value="PROTEIN NATD1"/>
    <property type="match status" value="1"/>
</dbReference>
<dbReference type="Pfam" id="PF14542">
    <property type="entry name" value="Acetyltransf_CG"/>
    <property type="match status" value="1"/>
</dbReference>
<keyword evidence="4" id="KW-1185">Reference proteome</keyword>
<dbReference type="InterPro" id="IPR000182">
    <property type="entry name" value="GNAT_dom"/>
</dbReference>
<dbReference type="SUPFAM" id="SSF55729">
    <property type="entry name" value="Acyl-CoA N-acyltransferases (Nat)"/>
    <property type="match status" value="1"/>
</dbReference>
<organism evidence="3 4">
    <name type="scientific">Leuconostoc litchii</name>
    <dbReference type="NCBI Taxonomy" id="1981069"/>
    <lineage>
        <taxon>Bacteria</taxon>
        <taxon>Bacillati</taxon>
        <taxon>Bacillota</taxon>
        <taxon>Bacilli</taxon>
        <taxon>Lactobacillales</taxon>
        <taxon>Lactobacillaceae</taxon>
        <taxon>Leuconostoc</taxon>
    </lineage>
</organism>
<proteinExistence type="predicted"/>
<dbReference type="AlphaFoldDB" id="A0A6P2CL36"/>